<keyword evidence="3 9" id="KW-0021">Allosteric enzyme</keyword>
<comment type="domain">
    <text evidence="9">The adenylyl-sulfate kinase (APS kinase) is non-functional. It is involved in allosteric regulation by PAPS. PAPS binding induces a large rotational rearrangement of domains lowering the substrate affinity of the enzyme.</text>
</comment>
<evidence type="ECO:0000259" key="12">
    <source>
        <dbReference type="Pfam" id="PF14306"/>
    </source>
</evidence>
<feature type="binding site" evidence="9">
    <location>
        <position position="515"/>
    </location>
    <ligand>
        <name>3'-phosphoadenylyl sulfate</name>
        <dbReference type="ChEBI" id="CHEBI:58339"/>
        <note>allosteric inhibitor</note>
    </ligand>
</feature>
<dbReference type="NCBIfam" id="NF004040">
    <property type="entry name" value="PRK05537.1"/>
    <property type="match status" value="1"/>
</dbReference>
<dbReference type="Gene3D" id="3.40.50.300">
    <property type="entry name" value="P-loop containing nucleotide triphosphate hydrolases"/>
    <property type="match status" value="1"/>
</dbReference>
<sequence>MANPPHGGILKDLIARDAPRRKQLYDEAEDLPAIVLTERQLCDLELILNGGFSPLEGFMSQKDYDGVVSENRLADGNLFSMPITLDITKETIEEAGVKEGARVALRDFRDDRNLAIITVEDVYQPDKQKEAKEVFGGDPEHPAVRYLFNQTQDYYVGGKIEAIDRLMHYDYVALRYSPAELRLHFDKLGWSRVVAFQTRNPMHRAHRELTVRAARARQANVLIHPVVGLTKPGDIDHFTRVRVYQALLPRYPNGMAVISLLPLAMRMGGPREAIWHAIIRKNHGATHFIVGRDHAGPGKNSQGVDFYGPYDAQHAVEKYKSELGIDVVPFQQMTYLPDSDEYKPKDEVAQGVRTLDISGTELRKRLRTGAEIPDWFSYTEVVKVLRESNPPRNKQGFTVFLTGYQNSGKDAIARALNVTLNQQGGRSVSLLLGETVRSELSSELGYSRADRDVNIARIAFVASELTKAGAAVIAAPIAPFEDPRQQARELVEKYGSFYLVHVATPLEYCEKTDKKGIYAKARKGEVKGFTGVDDPYETPKKADLTVDLSTSNVRTIVHQIVLLLEAEGLLDQL</sequence>
<dbReference type="EMBL" id="MU004546">
    <property type="protein sequence ID" value="KAF2648290.1"/>
    <property type="molecule type" value="Genomic_DNA"/>
</dbReference>
<evidence type="ECO:0000313" key="14">
    <source>
        <dbReference type="Proteomes" id="UP000799324"/>
    </source>
</evidence>
<dbReference type="Pfam" id="PF01747">
    <property type="entry name" value="ATP-sulfurylase"/>
    <property type="match status" value="1"/>
</dbReference>
<evidence type="ECO:0000256" key="7">
    <source>
        <dbReference type="ARBA" id="ARBA00022840"/>
    </source>
</evidence>
<dbReference type="UniPathway" id="UPA00097"/>
<dbReference type="InterPro" id="IPR059117">
    <property type="entry name" value="APS_kinase_dom"/>
</dbReference>
<dbReference type="NCBIfam" id="TIGR00339">
    <property type="entry name" value="sopT"/>
    <property type="match status" value="1"/>
</dbReference>
<feature type="binding site" evidence="9">
    <location>
        <position position="197"/>
    </location>
    <ligand>
        <name>sulfate</name>
        <dbReference type="ChEBI" id="CHEBI:16189"/>
    </ligand>
</feature>
<dbReference type="Gene3D" id="3.40.50.620">
    <property type="entry name" value="HUPs"/>
    <property type="match status" value="1"/>
</dbReference>
<feature type="binding site" evidence="9">
    <location>
        <begin position="434"/>
        <end position="437"/>
    </location>
    <ligand>
        <name>3'-phosphoadenylyl sulfate</name>
        <dbReference type="ChEBI" id="CHEBI:58339"/>
        <note>allosteric inhibitor</note>
    </ligand>
</feature>
<evidence type="ECO:0000256" key="2">
    <source>
        <dbReference type="ARBA" id="ARBA00022490"/>
    </source>
</evidence>
<dbReference type="Gene3D" id="3.10.400.10">
    <property type="entry name" value="Sulfate adenylyltransferase"/>
    <property type="match status" value="1"/>
</dbReference>
<evidence type="ECO:0000259" key="11">
    <source>
        <dbReference type="Pfam" id="PF01747"/>
    </source>
</evidence>
<evidence type="ECO:0000256" key="9">
    <source>
        <dbReference type="HAMAP-Rule" id="MF_03106"/>
    </source>
</evidence>
<feature type="binding site" evidence="9">
    <location>
        <position position="199"/>
    </location>
    <ligand>
        <name>sulfate</name>
        <dbReference type="ChEBI" id="CHEBI:16189"/>
    </ligand>
</feature>
<comment type="similarity">
    <text evidence="9">In the C-terminal section; belongs to the APS kinase family.</text>
</comment>
<organism evidence="13 14">
    <name type="scientific">Lophiostoma macrostomum CBS 122681</name>
    <dbReference type="NCBI Taxonomy" id="1314788"/>
    <lineage>
        <taxon>Eukaryota</taxon>
        <taxon>Fungi</taxon>
        <taxon>Dikarya</taxon>
        <taxon>Ascomycota</taxon>
        <taxon>Pezizomycotina</taxon>
        <taxon>Dothideomycetes</taxon>
        <taxon>Pleosporomycetidae</taxon>
        <taxon>Pleosporales</taxon>
        <taxon>Lophiostomataceae</taxon>
        <taxon>Lophiostoma</taxon>
    </lineage>
</organism>
<keyword evidence="7 9" id="KW-0067">ATP-binding</keyword>
<evidence type="ECO:0000256" key="6">
    <source>
        <dbReference type="ARBA" id="ARBA00022741"/>
    </source>
</evidence>
<dbReference type="Proteomes" id="UP000799324">
    <property type="component" value="Unassembled WGS sequence"/>
</dbReference>
<dbReference type="InterPro" id="IPR024951">
    <property type="entry name" value="Sulfurylase_cat_dom"/>
</dbReference>
<proteinExistence type="inferred from homology"/>
<comment type="catalytic activity">
    <reaction evidence="9">
        <text>sulfate + ATP + H(+) = adenosine 5'-phosphosulfate + diphosphate</text>
        <dbReference type="Rhea" id="RHEA:18133"/>
        <dbReference type="ChEBI" id="CHEBI:15378"/>
        <dbReference type="ChEBI" id="CHEBI:16189"/>
        <dbReference type="ChEBI" id="CHEBI:30616"/>
        <dbReference type="ChEBI" id="CHEBI:33019"/>
        <dbReference type="ChEBI" id="CHEBI:58243"/>
        <dbReference type="EC" id="2.7.7.4"/>
    </reaction>
</comment>
<comment type="pathway">
    <text evidence="9">Sulfur metabolism; hydrogen sulfide biosynthesis; sulfite from sulfate: step 1/3.</text>
</comment>
<gene>
    <name evidence="9" type="primary">MET3</name>
    <name evidence="13" type="ORF">K491DRAFT_699013</name>
</gene>
<evidence type="ECO:0000256" key="4">
    <source>
        <dbReference type="ARBA" id="ARBA00022679"/>
    </source>
</evidence>
<feature type="site" description="Transition state stabilizer" evidence="9">
    <location>
        <position position="203"/>
    </location>
</feature>
<comment type="subunit">
    <text evidence="8 9">Homohexamer. Dimer of trimers.</text>
</comment>
<feature type="binding site" evidence="9">
    <location>
        <position position="333"/>
    </location>
    <ligand>
        <name>ATP</name>
        <dbReference type="ChEBI" id="CHEBI:30616"/>
    </ligand>
</feature>
<accession>A0A6A6SKZ2</accession>
<comment type="function">
    <text evidence="9">Catalyzes the first intracellular reaction of sulfate assimilation, forming adenosine-5'-phosphosulfate (APS) from inorganic sulfate and ATP. Plays an important role in sulfate activation as a component of the biosynthesis pathway of sulfur-containing amino acids.</text>
</comment>
<comment type="subcellular location">
    <subcellularLocation>
        <location evidence="9">Cytoplasm</location>
    </subcellularLocation>
</comment>
<dbReference type="PANTHER" id="PTHR42700">
    <property type="entry name" value="SULFATE ADENYLYLTRANSFERASE"/>
    <property type="match status" value="1"/>
</dbReference>
<dbReference type="GO" id="GO:0010134">
    <property type="term" value="P:sulfate assimilation via adenylyl sulfate reduction"/>
    <property type="evidence" value="ECO:0007669"/>
    <property type="project" value="TreeGrafter"/>
</dbReference>
<keyword evidence="9" id="KW-0198">Cysteine biosynthesis</keyword>
<comment type="similarity">
    <text evidence="9">In the N-terminal section; belongs to the sulfate adenylyltransferase family.</text>
</comment>
<protein>
    <recommendedName>
        <fullName evidence="9">Sulfate adenylyltransferase</fullName>
        <ecNumber evidence="9">2.7.7.4</ecNumber>
    </recommendedName>
    <alternativeName>
        <fullName evidence="9">ATP-sulfurylase</fullName>
    </alternativeName>
    <alternativeName>
        <fullName evidence="9">Sulfate adenylate transferase</fullName>
        <shortName evidence="9">SAT</shortName>
    </alternativeName>
</protein>
<keyword evidence="5 9" id="KW-0548">Nucleotidyltransferase</keyword>
<evidence type="ECO:0000256" key="8">
    <source>
        <dbReference type="ARBA" id="ARBA00062002"/>
    </source>
</evidence>
<dbReference type="PANTHER" id="PTHR42700:SF1">
    <property type="entry name" value="SULFATE ADENYLYLTRANSFERASE"/>
    <property type="match status" value="1"/>
</dbReference>
<evidence type="ECO:0000313" key="13">
    <source>
        <dbReference type="EMBL" id="KAF2648290.1"/>
    </source>
</evidence>
<evidence type="ECO:0000256" key="5">
    <source>
        <dbReference type="ARBA" id="ARBA00022695"/>
    </source>
</evidence>
<keyword evidence="4 9" id="KW-0808">Transferase</keyword>
<dbReference type="GO" id="GO:0005737">
    <property type="term" value="C:cytoplasm"/>
    <property type="evidence" value="ECO:0007669"/>
    <property type="project" value="UniProtKB-SubCell"/>
</dbReference>
<keyword evidence="9" id="KW-0486">Methionine biosynthesis</keyword>
<dbReference type="InterPro" id="IPR002891">
    <property type="entry name" value="APS"/>
</dbReference>
<dbReference type="Pfam" id="PF14306">
    <property type="entry name" value="PUA_2"/>
    <property type="match status" value="1"/>
</dbReference>
<dbReference type="InterPro" id="IPR014729">
    <property type="entry name" value="Rossmann-like_a/b/a_fold"/>
</dbReference>
<dbReference type="Pfam" id="PF01583">
    <property type="entry name" value="APS_kinase"/>
    <property type="match status" value="1"/>
</dbReference>
<dbReference type="SUPFAM" id="SSF52540">
    <property type="entry name" value="P-loop containing nucleoside triphosphate hydrolases"/>
    <property type="match status" value="1"/>
</dbReference>
<feature type="domain" description="Sulphate adenylyltransferase catalytic" evidence="11">
    <location>
        <begin position="174"/>
        <end position="387"/>
    </location>
</feature>
<feature type="region of interest" description="Allosteric regulation domain; adenylyl-sulfate kinase-like" evidence="9">
    <location>
        <begin position="395"/>
        <end position="573"/>
    </location>
</feature>
<feature type="active site" evidence="9">
    <location>
        <position position="199"/>
    </location>
</feature>
<dbReference type="GO" id="GO:0009086">
    <property type="term" value="P:methionine biosynthetic process"/>
    <property type="evidence" value="ECO:0007669"/>
    <property type="project" value="UniProtKB-KW"/>
</dbReference>
<feature type="domain" description="ATP-sulfurylase PUA-like" evidence="12">
    <location>
        <begin position="4"/>
        <end position="164"/>
    </location>
</feature>
<dbReference type="GO" id="GO:0004020">
    <property type="term" value="F:adenylylsulfate kinase activity"/>
    <property type="evidence" value="ECO:0007669"/>
    <property type="project" value="UniProtKB-EC"/>
</dbReference>
<dbReference type="AlphaFoldDB" id="A0A6A6SKZ2"/>
<comment type="caution">
    <text evidence="9">Lacks conserved residue(s) required for the propagation of feature annotation.</text>
</comment>
<feature type="active site" evidence="9">
    <location>
        <position position="200"/>
    </location>
</feature>
<dbReference type="FunFam" id="3.40.50.620:FF:000052">
    <property type="entry name" value="Sulfate adenylyltransferase"/>
    <property type="match status" value="1"/>
</dbReference>
<feature type="site" description="Induces change in substrate recognition on ATP binding" evidence="9">
    <location>
        <position position="330"/>
    </location>
</feature>
<feature type="domain" description="APS kinase" evidence="10">
    <location>
        <begin position="395"/>
        <end position="547"/>
    </location>
</feature>
<dbReference type="FunFam" id="3.10.400.10:FF:000003">
    <property type="entry name" value="Sulfate adenylyltransferase"/>
    <property type="match status" value="1"/>
</dbReference>
<name>A0A6A6SKZ2_9PLEO</name>
<dbReference type="GO" id="GO:0004781">
    <property type="term" value="F:sulfate adenylyltransferase (ATP) activity"/>
    <property type="evidence" value="ECO:0007669"/>
    <property type="project" value="UniProtKB-UniRule"/>
</dbReference>
<dbReference type="SUPFAM" id="SSF52374">
    <property type="entry name" value="Nucleotidylyl transferase"/>
    <property type="match status" value="1"/>
</dbReference>
<reference evidence="13" key="1">
    <citation type="journal article" date="2020" name="Stud. Mycol.">
        <title>101 Dothideomycetes genomes: a test case for predicting lifestyles and emergence of pathogens.</title>
        <authorList>
            <person name="Haridas S."/>
            <person name="Albert R."/>
            <person name="Binder M."/>
            <person name="Bloem J."/>
            <person name="Labutti K."/>
            <person name="Salamov A."/>
            <person name="Andreopoulos B."/>
            <person name="Baker S."/>
            <person name="Barry K."/>
            <person name="Bills G."/>
            <person name="Bluhm B."/>
            <person name="Cannon C."/>
            <person name="Castanera R."/>
            <person name="Culley D."/>
            <person name="Daum C."/>
            <person name="Ezra D."/>
            <person name="Gonzalez J."/>
            <person name="Henrissat B."/>
            <person name="Kuo A."/>
            <person name="Liang C."/>
            <person name="Lipzen A."/>
            <person name="Lutzoni F."/>
            <person name="Magnuson J."/>
            <person name="Mondo S."/>
            <person name="Nolan M."/>
            <person name="Ohm R."/>
            <person name="Pangilinan J."/>
            <person name="Park H.-J."/>
            <person name="Ramirez L."/>
            <person name="Alfaro M."/>
            <person name="Sun H."/>
            <person name="Tritt A."/>
            <person name="Yoshinaga Y."/>
            <person name="Zwiers L.-H."/>
            <person name="Turgeon B."/>
            <person name="Goodwin S."/>
            <person name="Spatafora J."/>
            <person name="Crous P."/>
            <person name="Grigoriev I."/>
        </authorList>
    </citation>
    <scope>NUCLEOTIDE SEQUENCE</scope>
    <source>
        <strain evidence="13">CBS 122681</strain>
    </source>
</reference>
<comment type="activity regulation">
    <text evidence="9">Allosterically inhibited by 3'-phosphoadenosine 5'-phosphosulfate (PAPS).</text>
</comment>
<keyword evidence="2 9" id="KW-0963">Cytoplasm</keyword>
<dbReference type="CDD" id="cd00517">
    <property type="entry name" value="ATPS"/>
    <property type="match status" value="1"/>
</dbReference>
<feature type="binding site" evidence="9">
    <location>
        <begin position="291"/>
        <end position="294"/>
    </location>
    <ligand>
        <name>ATP</name>
        <dbReference type="ChEBI" id="CHEBI:30616"/>
    </ligand>
</feature>
<feature type="site" description="Transition state stabilizer" evidence="9">
    <location>
        <position position="206"/>
    </location>
</feature>
<feature type="binding site" evidence="9">
    <location>
        <position position="295"/>
    </location>
    <ligand>
        <name>sulfate</name>
        <dbReference type="ChEBI" id="CHEBI:16189"/>
    </ligand>
</feature>
<evidence type="ECO:0000256" key="3">
    <source>
        <dbReference type="ARBA" id="ARBA00022533"/>
    </source>
</evidence>
<dbReference type="InterPro" id="IPR002650">
    <property type="entry name" value="Sulphate_adenylyltransferase"/>
</dbReference>
<dbReference type="UniPathway" id="UPA00140">
    <property type="reaction ID" value="UER00204"/>
</dbReference>
<feature type="region of interest" description="N-terminal" evidence="9">
    <location>
        <begin position="1"/>
        <end position="169"/>
    </location>
</feature>
<dbReference type="OrthoDB" id="468at2759"/>
<dbReference type="NCBIfam" id="TIGR00455">
    <property type="entry name" value="apsK"/>
    <property type="match status" value="1"/>
</dbReference>
<dbReference type="InterPro" id="IPR050512">
    <property type="entry name" value="Sulf_AdTrans/APS_kinase"/>
</dbReference>
<dbReference type="GO" id="GO:0005524">
    <property type="term" value="F:ATP binding"/>
    <property type="evidence" value="ECO:0007669"/>
    <property type="project" value="UniProtKB-KW"/>
</dbReference>
<dbReference type="HAMAP" id="MF_03106">
    <property type="entry name" value="Sulf_adenylyltr_euk"/>
    <property type="match status" value="1"/>
</dbReference>
<dbReference type="InterPro" id="IPR027417">
    <property type="entry name" value="P-loop_NTPase"/>
</dbReference>
<comment type="catalytic activity">
    <reaction evidence="1">
        <text>adenosine 5'-phosphosulfate + ATP = 3'-phosphoadenylyl sulfate + ADP + H(+)</text>
        <dbReference type="Rhea" id="RHEA:24152"/>
        <dbReference type="ChEBI" id="CHEBI:15378"/>
        <dbReference type="ChEBI" id="CHEBI:30616"/>
        <dbReference type="ChEBI" id="CHEBI:58243"/>
        <dbReference type="ChEBI" id="CHEBI:58339"/>
        <dbReference type="ChEBI" id="CHEBI:456216"/>
        <dbReference type="EC" id="2.7.1.25"/>
    </reaction>
</comment>
<dbReference type="GO" id="GO:0019344">
    <property type="term" value="P:cysteine biosynthetic process"/>
    <property type="evidence" value="ECO:0007669"/>
    <property type="project" value="UniProtKB-KW"/>
</dbReference>
<dbReference type="EC" id="2.7.7.4" evidence="9"/>
<dbReference type="CDD" id="cd02027">
    <property type="entry name" value="APSK"/>
    <property type="match status" value="1"/>
</dbReference>
<dbReference type="GO" id="GO:0070814">
    <property type="term" value="P:hydrogen sulfide biosynthetic process"/>
    <property type="evidence" value="ECO:0007669"/>
    <property type="project" value="UniProtKB-UniRule"/>
</dbReference>
<keyword evidence="9" id="KW-0028">Amino-acid biosynthesis</keyword>
<dbReference type="InterPro" id="IPR027535">
    <property type="entry name" value="Sulf_adenylyltr_euk"/>
</dbReference>
<dbReference type="SUPFAM" id="SSF88697">
    <property type="entry name" value="PUA domain-like"/>
    <property type="match status" value="1"/>
</dbReference>
<feature type="active site" evidence="9">
    <location>
        <position position="198"/>
    </location>
</feature>
<keyword evidence="6 9" id="KW-0547">Nucleotide-binding</keyword>
<evidence type="ECO:0000256" key="1">
    <source>
        <dbReference type="ARBA" id="ARBA00001823"/>
    </source>
</evidence>
<dbReference type="GO" id="GO:0019379">
    <property type="term" value="P:sulfate assimilation, phosphoadenylyl sulfate reduction by phosphoadenylyl-sulfate reductase (thioredoxin)"/>
    <property type="evidence" value="ECO:0007669"/>
    <property type="project" value="TreeGrafter"/>
</dbReference>
<keyword evidence="14" id="KW-1185">Reference proteome</keyword>
<dbReference type="InterPro" id="IPR015947">
    <property type="entry name" value="PUA-like_sf"/>
</dbReference>
<dbReference type="InterPro" id="IPR025980">
    <property type="entry name" value="ATP-Sase_PUA-like_dom"/>
</dbReference>
<dbReference type="FunFam" id="3.40.50.300:FF:000802">
    <property type="entry name" value="Sulfate adenylyltransferase"/>
    <property type="match status" value="1"/>
</dbReference>
<feature type="binding site" evidence="9">
    <location>
        <begin position="197"/>
        <end position="200"/>
    </location>
    <ligand>
        <name>ATP</name>
        <dbReference type="ChEBI" id="CHEBI:30616"/>
    </ligand>
</feature>
<evidence type="ECO:0000259" key="10">
    <source>
        <dbReference type="Pfam" id="PF01583"/>
    </source>
</evidence>